<dbReference type="AlphaFoldDB" id="A0AA47P2K3"/>
<organism evidence="4 5">
    <name type="scientific">Merluccius polli</name>
    <name type="common">Benguela hake</name>
    <name type="synonym">Merluccius cadenati</name>
    <dbReference type="NCBI Taxonomy" id="89951"/>
    <lineage>
        <taxon>Eukaryota</taxon>
        <taxon>Metazoa</taxon>
        <taxon>Chordata</taxon>
        <taxon>Craniata</taxon>
        <taxon>Vertebrata</taxon>
        <taxon>Euteleostomi</taxon>
        <taxon>Actinopterygii</taxon>
        <taxon>Neopterygii</taxon>
        <taxon>Teleostei</taxon>
        <taxon>Neoteleostei</taxon>
        <taxon>Acanthomorphata</taxon>
        <taxon>Zeiogadaria</taxon>
        <taxon>Gadariae</taxon>
        <taxon>Gadiformes</taxon>
        <taxon>Gadoidei</taxon>
        <taxon>Merlucciidae</taxon>
        <taxon>Merluccius</taxon>
    </lineage>
</organism>
<dbReference type="InterPro" id="IPR001878">
    <property type="entry name" value="Znf_CCHC"/>
</dbReference>
<feature type="compositionally biased region" description="Acidic residues" evidence="2">
    <location>
        <begin position="479"/>
        <end position="490"/>
    </location>
</feature>
<gene>
    <name evidence="4" type="primary">YTX1_1</name>
    <name evidence="4" type="ORF">N1851_012081</name>
</gene>
<feature type="region of interest" description="Disordered" evidence="2">
    <location>
        <begin position="304"/>
        <end position="491"/>
    </location>
</feature>
<feature type="compositionally biased region" description="Polar residues" evidence="2">
    <location>
        <begin position="449"/>
        <end position="461"/>
    </location>
</feature>
<feature type="domain" description="CCHC-type" evidence="3">
    <location>
        <begin position="266"/>
        <end position="281"/>
    </location>
</feature>
<reference evidence="4" key="1">
    <citation type="journal article" date="2023" name="Front. Mar. Sci.">
        <title>A new Merluccius polli reference genome to investigate the effects of global change in West African waters.</title>
        <authorList>
            <person name="Mateo J.L."/>
            <person name="Blanco-Fernandez C."/>
            <person name="Garcia-Vazquez E."/>
            <person name="Machado-Schiaffino G."/>
        </authorList>
    </citation>
    <scope>NUCLEOTIDE SEQUENCE</scope>
    <source>
        <strain evidence="4">C29</strain>
        <tissue evidence="4">Fin</tissue>
    </source>
</reference>
<protein>
    <submittedName>
        <fullName evidence="4">Transposon TX1 uncharacterized protein</fullName>
    </submittedName>
</protein>
<sequence length="584" mass="62502">MQDGGGGEQDVQRGADQAEGLSIDPVLVDQLDGAERHHQHRHHQTATMTSRFPRMLISMTRDRKQMRARPLRHAVAMETQEANKRSCGEFLGEFESCFTAGMASAETPSLSIRHGLRVQPNPSVPVEEVLLAVGDQVGHANLSHASRMNKGVVVFVKEERLVADLLASGVTLNGLCPRSRSPLPGSPSLFIPNEALEQELQRFRKMASGFKTVGLGCKSDKLKHVQSFRRHVHMFLTCPSQTLDVSFRVRHGEGNYMVYASSGSMKCFECGDVGHRRAACPHRPVGRCTQTAAVAGDEVAAVAAAKRRSGPAPPTESGGGQASGRQMEVQAAETAPETAAVDSSAVDSSAVLEERPGATEDTEEVQTAGEEIRGGDSGGGQAAEADQSQAAGVEVRRGESGGTRTVGEDEEGTEEQTAAVGSSAALEEGPEASGEVQTAGEEVRGGHSSRGQAAESDQSQAAGVEVRGEESGGTRSVGEDEEGMECDSDSDCVSVADSQSLGGDMYTLEEINNFLDETFGRSVKITDYFPDPDKFMKTVTALQKMVGVDILDEKKRFRLKKHMTAIRKTKKGRGIKRLKTHVLK</sequence>
<keyword evidence="1" id="KW-0479">Metal-binding</keyword>
<dbReference type="GO" id="GO:0008270">
    <property type="term" value="F:zinc ion binding"/>
    <property type="evidence" value="ECO:0007669"/>
    <property type="project" value="UniProtKB-KW"/>
</dbReference>
<keyword evidence="1" id="KW-0863">Zinc-finger</keyword>
<accession>A0AA47P2K3</accession>
<evidence type="ECO:0000313" key="4">
    <source>
        <dbReference type="EMBL" id="KAK0148201.1"/>
    </source>
</evidence>
<dbReference type="Proteomes" id="UP001174136">
    <property type="component" value="Unassembled WGS sequence"/>
</dbReference>
<keyword evidence="1" id="KW-0862">Zinc</keyword>
<dbReference type="PROSITE" id="PS50158">
    <property type="entry name" value="ZF_CCHC"/>
    <property type="match status" value="1"/>
</dbReference>
<dbReference type="GO" id="GO:0003676">
    <property type="term" value="F:nucleic acid binding"/>
    <property type="evidence" value="ECO:0007669"/>
    <property type="project" value="InterPro"/>
</dbReference>
<evidence type="ECO:0000313" key="5">
    <source>
        <dbReference type="Proteomes" id="UP001174136"/>
    </source>
</evidence>
<evidence type="ECO:0000256" key="1">
    <source>
        <dbReference type="PROSITE-ProRule" id="PRU00047"/>
    </source>
</evidence>
<keyword evidence="5" id="KW-1185">Reference proteome</keyword>
<name>A0AA47P2K3_MERPO</name>
<feature type="compositionally biased region" description="Low complexity" evidence="2">
    <location>
        <begin position="339"/>
        <end position="351"/>
    </location>
</feature>
<evidence type="ECO:0000259" key="3">
    <source>
        <dbReference type="PROSITE" id="PS50158"/>
    </source>
</evidence>
<feature type="region of interest" description="Disordered" evidence="2">
    <location>
        <begin position="1"/>
        <end position="21"/>
    </location>
</feature>
<comment type="caution">
    <text evidence="4">The sequence shown here is derived from an EMBL/GenBank/DDBJ whole genome shotgun (WGS) entry which is preliminary data.</text>
</comment>
<proteinExistence type="predicted"/>
<evidence type="ECO:0000256" key="2">
    <source>
        <dbReference type="SAM" id="MobiDB-lite"/>
    </source>
</evidence>
<dbReference type="EMBL" id="JAOPHQ010002077">
    <property type="protein sequence ID" value="KAK0148201.1"/>
    <property type="molecule type" value="Genomic_DNA"/>
</dbReference>